<reference evidence="1 2" key="1">
    <citation type="journal article" date="2022" name="Plant J.">
        <title>Chromosome-level genome of Camellia lanceoleosa provides a valuable resource for understanding genome evolution and self-incompatibility.</title>
        <authorList>
            <person name="Gong W."/>
            <person name="Xiao S."/>
            <person name="Wang L."/>
            <person name="Liao Z."/>
            <person name="Chang Y."/>
            <person name="Mo W."/>
            <person name="Hu G."/>
            <person name="Li W."/>
            <person name="Zhao G."/>
            <person name="Zhu H."/>
            <person name="Hu X."/>
            <person name="Ji K."/>
            <person name="Xiang X."/>
            <person name="Song Q."/>
            <person name="Yuan D."/>
            <person name="Jin S."/>
            <person name="Zhang L."/>
        </authorList>
    </citation>
    <scope>NUCLEOTIDE SEQUENCE [LARGE SCALE GENOMIC DNA]</scope>
    <source>
        <strain evidence="1">SQ_2022a</strain>
    </source>
</reference>
<dbReference type="EMBL" id="CM045769">
    <property type="protein sequence ID" value="KAI7995101.1"/>
    <property type="molecule type" value="Genomic_DNA"/>
</dbReference>
<keyword evidence="2" id="KW-1185">Reference proteome</keyword>
<gene>
    <name evidence="1" type="ORF">LOK49_LG11G01216</name>
</gene>
<name>A0ACC0G4A4_9ERIC</name>
<sequence length="418" mass="46981">MEMTTAVKSEVSPVRRRGVRNAEGGDNSPMAKGVKRRRREPAPVADGCTDQGEQPQTQTLQLDPSSTTTTTTVKRSSRFRGVSRHRWTGRFEAHLWDKGSWNATQRKKGKQGAFDEEESAARAYDLAAIKYWGPTTFTNFPVPEYEKEIEKMQNLTKEEYLASLRRRSSGFSRGVSKYRGVARHHHNGRWEARIGRVFGNKYLYLGTYSTQEEAAHAYDIAAIEYRGINAVTNFDLSTYIRWLRPGANSVALQEPVQKLESPLANSLTNFMSSQEPPEFTFRSSPYTLGDRGNNMPRKQELLETKMPISPCNTSSSPTALGLLLRSSMFRELVEKNSNVIADDYSDNQNEAKKEPGIGGGDDLRGMFYSNIGSNPYGCSTRSETLQTQEEENTNTLPLYNNNKTGQSLWNVALNLPSN</sequence>
<organism evidence="1 2">
    <name type="scientific">Camellia lanceoleosa</name>
    <dbReference type="NCBI Taxonomy" id="1840588"/>
    <lineage>
        <taxon>Eukaryota</taxon>
        <taxon>Viridiplantae</taxon>
        <taxon>Streptophyta</taxon>
        <taxon>Embryophyta</taxon>
        <taxon>Tracheophyta</taxon>
        <taxon>Spermatophyta</taxon>
        <taxon>Magnoliopsida</taxon>
        <taxon>eudicotyledons</taxon>
        <taxon>Gunneridae</taxon>
        <taxon>Pentapetalae</taxon>
        <taxon>asterids</taxon>
        <taxon>Ericales</taxon>
        <taxon>Theaceae</taxon>
        <taxon>Camellia</taxon>
    </lineage>
</organism>
<evidence type="ECO:0000313" key="1">
    <source>
        <dbReference type="EMBL" id="KAI7995101.1"/>
    </source>
</evidence>
<comment type="caution">
    <text evidence="1">The sequence shown here is derived from an EMBL/GenBank/DDBJ whole genome shotgun (WGS) entry which is preliminary data.</text>
</comment>
<proteinExistence type="predicted"/>
<accession>A0ACC0G4A4</accession>
<protein>
    <submittedName>
        <fullName evidence="1">Ethylene-responsive transcription factor WRI1</fullName>
    </submittedName>
</protein>
<dbReference type="Proteomes" id="UP001060215">
    <property type="component" value="Chromosome 12"/>
</dbReference>
<evidence type="ECO:0000313" key="2">
    <source>
        <dbReference type="Proteomes" id="UP001060215"/>
    </source>
</evidence>